<accession>A0A3N0CH84</accession>
<evidence type="ECO:0000313" key="2">
    <source>
        <dbReference type="EMBL" id="RNL62631.1"/>
    </source>
</evidence>
<dbReference type="RefSeq" id="WP_123227927.1">
    <property type="nucleotide sequence ID" value="NZ_RJSE01000007.1"/>
</dbReference>
<organism evidence="2 3">
    <name type="scientific">Nocardioides marmoriginsengisoli</name>
    <dbReference type="NCBI Taxonomy" id="661483"/>
    <lineage>
        <taxon>Bacteria</taxon>
        <taxon>Bacillati</taxon>
        <taxon>Actinomycetota</taxon>
        <taxon>Actinomycetes</taxon>
        <taxon>Propionibacteriales</taxon>
        <taxon>Nocardioidaceae</taxon>
        <taxon>Nocardioides</taxon>
    </lineage>
</organism>
<sequence length="113" mass="11892">MTWLLVVLILLVIGGVAVVATGAGDPLAPAYDDRPDVPLPTDRPLTAEDLMEVRFTSVVRGYRASEVDALIARLAQQLYGQRAAGNAAPAQGPVHDPAQDPAQDPARTDEPPA</sequence>
<gene>
    <name evidence="2" type="ORF">EFK50_12800</name>
</gene>
<evidence type="ECO:0000256" key="1">
    <source>
        <dbReference type="SAM" id="MobiDB-lite"/>
    </source>
</evidence>
<dbReference type="OrthoDB" id="3404379at2"/>
<dbReference type="InterPro" id="IPR019933">
    <property type="entry name" value="DivIVA_domain"/>
</dbReference>
<protein>
    <submittedName>
        <fullName evidence="2">DivIVA domain-containing protein</fullName>
    </submittedName>
</protein>
<dbReference type="AlphaFoldDB" id="A0A3N0CH84"/>
<dbReference type="NCBIfam" id="TIGR03544">
    <property type="entry name" value="DivI1A_domain"/>
    <property type="match status" value="1"/>
</dbReference>
<dbReference type="Proteomes" id="UP000267128">
    <property type="component" value="Unassembled WGS sequence"/>
</dbReference>
<dbReference type="EMBL" id="RJSE01000007">
    <property type="protein sequence ID" value="RNL62631.1"/>
    <property type="molecule type" value="Genomic_DNA"/>
</dbReference>
<dbReference type="Gene3D" id="6.10.250.660">
    <property type="match status" value="1"/>
</dbReference>
<name>A0A3N0CH84_9ACTN</name>
<reference evidence="2 3" key="1">
    <citation type="submission" date="2018-11" db="EMBL/GenBank/DDBJ databases">
        <authorList>
            <person name="Li F."/>
        </authorList>
    </citation>
    <scope>NUCLEOTIDE SEQUENCE [LARGE SCALE GENOMIC DNA]</scope>
    <source>
        <strain evidence="2 3">Gsoil 097</strain>
    </source>
</reference>
<keyword evidence="3" id="KW-1185">Reference proteome</keyword>
<comment type="caution">
    <text evidence="2">The sequence shown here is derived from an EMBL/GenBank/DDBJ whole genome shotgun (WGS) entry which is preliminary data.</text>
</comment>
<feature type="region of interest" description="Disordered" evidence="1">
    <location>
        <begin position="82"/>
        <end position="113"/>
    </location>
</feature>
<proteinExistence type="predicted"/>
<evidence type="ECO:0000313" key="3">
    <source>
        <dbReference type="Proteomes" id="UP000267128"/>
    </source>
</evidence>